<organism evidence="2 3">
    <name type="scientific">Ligilactobacillus pobuzihii</name>
    <dbReference type="NCBI Taxonomy" id="449659"/>
    <lineage>
        <taxon>Bacteria</taxon>
        <taxon>Bacillati</taxon>
        <taxon>Bacillota</taxon>
        <taxon>Bacilli</taxon>
        <taxon>Lactobacillales</taxon>
        <taxon>Lactobacillaceae</taxon>
        <taxon>Ligilactobacillus</taxon>
    </lineage>
</organism>
<reference evidence="2 3" key="1">
    <citation type="journal article" date="2015" name="Genome Announc.">
        <title>Expanding the biotechnology potential of lactobacilli through comparative genomics of 213 strains and associated genera.</title>
        <authorList>
            <person name="Sun Z."/>
            <person name="Harris H.M."/>
            <person name="McCann A."/>
            <person name="Guo C."/>
            <person name="Argimon S."/>
            <person name="Zhang W."/>
            <person name="Yang X."/>
            <person name="Jeffery I.B."/>
            <person name="Cooney J.C."/>
            <person name="Kagawa T.F."/>
            <person name="Liu W."/>
            <person name="Song Y."/>
            <person name="Salvetti E."/>
            <person name="Wrobel A."/>
            <person name="Rasinkangas P."/>
            <person name="Parkhill J."/>
            <person name="Rea M.C."/>
            <person name="O'Sullivan O."/>
            <person name="Ritari J."/>
            <person name="Douillard F.P."/>
            <person name="Paul Ross R."/>
            <person name="Yang R."/>
            <person name="Briner A.E."/>
            <person name="Felis G.E."/>
            <person name="de Vos W.M."/>
            <person name="Barrangou R."/>
            <person name="Klaenhammer T.R."/>
            <person name="Caufield P.W."/>
            <person name="Cui Y."/>
            <person name="Zhang H."/>
            <person name="O'Toole P.W."/>
        </authorList>
    </citation>
    <scope>NUCLEOTIDE SEQUENCE [LARGE SCALE GENOMIC DNA]</scope>
    <source>
        <strain evidence="2 3">NBRC 103219</strain>
    </source>
</reference>
<evidence type="ECO:0000313" key="2">
    <source>
        <dbReference type="EMBL" id="KRO02044.1"/>
    </source>
</evidence>
<proteinExistence type="predicted"/>
<evidence type="ECO:0000313" key="3">
    <source>
        <dbReference type="Proteomes" id="UP000051886"/>
    </source>
</evidence>
<dbReference type="AlphaFoldDB" id="A0A0R2LP87"/>
<sequence>MDSKQKRKIFFLVGAIWLLTIILIALSVVAWYTKAPTGLLLILLVADFLVLSAAGTTLTVPFLLRKHKRRAQKETNKD</sequence>
<gene>
    <name evidence="2" type="ORF">IV66_GL001713</name>
</gene>
<comment type="caution">
    <text evidence="2">The sequence shown here is derived from an EMBL/GenBank/DDBJ whole genome shotgun (WGS) entry which is preliminary data.</text>
</comment>
<protein>
    <submittedName>
        <fullName evidence="2">Uncharacterized protein</fullName>
    </submittedName>
</protein>
<dbReference type="PATRIC" id="fig|449659.4.peg.1749"/>
<dbReference type="RefSeq" id="WP_017867425.1">
    <property type="nucleotide sequence ID" value="NZ_BJYB01000010.1"/>
</dbReference>
<keyword evidence="1" id="KW-0812">Transmembrane</keyword>
<keyword evidence="1" id="KW-0472">Membrane</keyword>
<feature type="transmembrane region" description="Helical" evidence="1">
    <location>
        <begin position="38"/>
        <end position="64"/>
    </location>
</feature>
<dbReference type="Proteomes" id="UP000051886">
    <property type="component" value="Unassembled WGS sequence"/>
</dbReference>
<keyword evidence="3" id="KW-1185">Reference proteome</keyword>
<feature type="transmembrane region" description="Helical" evidence="1">
    <location>
        <begin position="9"/>
        <end position="32"/>
    </location>
</feature>
<name>A0A0R2LP87_9LACO</name>
<keyword evidence="1" id="KW-1133">Transmembrane helix</keyword>
<evidence type="ECO:0000256" key="1">
    <source>
        <dbReference type="SAM" id="Phobius"/>
    </source>
</evidence>
<accession>A0A0R2LP87</accession>
<dbReference type="EMBL" id="JQCN01000004">
    <property type="protein sequence ID" value="KRO02044.1"/>
    <property type="molecule type" value="Genomic_DNA"/>
</dbReference>